<proteinExistence type="predicted"/>
<keyword evidence="3" id="KW-1185">Reference proteome</keyword>
<keyword evidence="1" id="KW-0732">Signal</keyword>
<dbReference type="EMBL" id="JBCLYO010000001">
    <property type="protein sequence ID" value="KAL0096823.1"/>
    <property type="molecule type" value="Genomic_DNA"/>
</dbReference>
<dbReference type="Proteomes" id="UP001448207">
    <property type="component" value="Unassembled WGS sequence"/>
</dbReference>
<name>A0ABR3BD84_PHYBL</name>
<comment type="caution">
    <text evidence="2">The sequence shown here is derived from an EMBL/GenBank/DDBJ whole genome shotgun (WGS) entry which is preliminary data.</text>
</comment>
<feature type="chain" id="PRO_5046655800" description="Secreted thaumatin family protein" evidence="1">
    <location>
        <begin position="23"/>
        <end position="174"/>
    </location>
</feature>
<gene>
    <name evidence="2" type="ORF">J3Q64DRAFT_1709545</name>
</gene>
<protein>
    <recommendedName>
        <fullName evidence="4">Secreted thaumatin family protein</fullName>
    </recommendedName>
</protein>
<feature type="signal peptide" evidence="1">
    <location>
        <begin position="1"/>
        <end position="22"/>
    </location>
</feature>
<evidence type="ECO:0000256" key="1">
    <source>
        <dbReference type="SAM" id="SignalP"/>
    </source>
</evidence>
<sequence length="174" mass="18513">MRSYTSAIIIVFCLLAASIVQAIPVRLSKRGTGAAIHVNSASAFCSYLPPNPGENISDTENDAVPFCTSTSLASGSKVFPTGFIKSAHYVSTGTYSQVTGKIDRTKYKLSASDGGGQYDNKDLPKGTCNGYKYFVNLIEPDANVFCIRCCSKSADCNLGVSTYGCQRVVPGNYS</sequence>
<accession>A0ABR3BD84</accession>
<reference evidence="2 3" key="1">
    <citation type="submission" date="2024-04" db="EMBL/GenBank/DDBJ databases">
        <title>Symmetric and asymmetric DNA N6-adenine methylation regulates different biological responses in Mucorales.</title>
        <authorList>
            <consortium name="Lawrence Berkeley National Laboratory"/>
            <person name="Lax C."/>
            <person name="Mondo S.J."/>
            <person name="Osorio-Concepcion M."/>
            <person name="Muszewska A."/>
            <person name="Corrochano-Luque M."/>
            <person name="Gutierrez G."/>
            <person name="Riley R."/>
            <person name="Lipzen A."/>
            <person name="Guo J."/>
            <person name="Hundley H."/>
            <person name="Amirebrahimi M."/>
            <person name="Ng V."/>
            <person name="Lorenzo-Gutierrez D."/>
            <person name="Binder U."/>
            <person name="Yang J."/>
            <person name="Song Y."/>
            <person name="Canovas D."/>
            <person name="Navarro E."/>
            <person name="Freitag M."/>
            <person name="Gabaldon T."/>
            <person name="Grigoriev I.V."/>
            <person name="Corrochano L.M."/>
            <person name="Nicolas F.E."/>
            <person name="Garre V."/>
        </authorList>
    </citation>
    <scope>NUCLEOTIDE SEQUENCE [LARGE SCALE GENOMIC DNA]</scope>
    <source>
        <strain evidence="2 3">L51</strain>
    </source>
</reference>
<evidence type="ECO:0000313" key="2">
    <source>
        <dbReference type="EMBL" id="KAL0096823.1"/>
    </source>
</evidence>
<evidence type="ECO:0008006" key="4">
    <source>
        <dbReference type="Google" id="ProtNLM"/>
    </source>
</evidence>
<evidence type="ECO:0000313" key="3">
    <source>
        <dbReference type="Proteomes" id="UP001448207"/>
    </source>
</evidence>
<organism evidence="2 3">
    <name type="scientific">Phycomyces blakesleeanus</name>
    <dbReference type="NCBI Taxonomy" id="4837"/>
    <lineage>
        <taxon>Eukaryota</taxon>
        <taxon>Fungi</taxon>
        <taxon>Fungi incertae sedis</taxon>
        <taxon>Mucoromycota</taxon>
        <taxon>Mucoromycotina</taxon>
        <taxon>Mucoromycetes</taxon>
        <taxon>Mucorales</taxon>
        <taxon>Phycomycetaceae</taxon>
        <taxon>Phycomyces</taxon>
    </lineage>
</organism>